<dbReference type="EMBL" id="JALJOU010000075">
    <property type="protein sequence ID" value="KAK9825375.1"/>
    <property type="molecule type" value="Genomic_DNA"/>
</dbReference>
<dbReference type="Pfam" id="PF18117">
    <property type="entry name" value="EDS1_EP"/>
    <property type="match status" value="1"/>
</dbReference>
<evidence type="ECO:0000313" key="3">
    <source>
        <dbReference type="Proteomes" id="UP001445335"/>
    </source>
</evidence>
<proteinExistence type="predicted"/>
<evidence type="ECO:0000259" key="1">
    <source>
        <dbReference type="Pfam" id="PF18117"/>
    </source>
</evidence>
<feature type="domain" description="EDS1 EP" evidence="1">
    <location>
        <begin position="45"/>
        <end position="132"/>
    </location>
</feature>
<accession>A0AAW1QV27</accession>
<name>A0AAW1QV27_9CHLO</name>
<protein>
    <recommendedName>
        <fullName evidence="1">EDS1 EP domain-containing protein</fullName>
    </recommendedName>
</protein>
<gene>
    <name evidence="2" type="ORF">WJX81_006286</name>
</gene>
<keyword evidence="3" id="KW-1185">Reference proteome</keyword>
<sequence>MLKRSDITSKYANDGIQDAGYETSSGSQKNAEESSLSVFKDSLHEVCGHVRRVAGYWDEVTSLWEADELPKDFWGGRGKNSSHLWLHRANNHRMYHEQFDIANYYRLIFNGTDHYVKSRPRRFHVIQQQWVKWGLEKERRP</sequence>
<dbReference type="InterPro" id="IPR041266">
    <property type="entry name" value="EDS1_EP"/>
</dbReference>
<organism evidence="2 3">
    <name type="scientific">Elliptochloris bilobata</name>
    <dbReference type="NCBI Taxonomy" id="381761"/>
    <lineage>
        <taxon>Eukaryota</taxon>
        <taxon>Viridiplantae</taxon>
        <taxon>Chlorophyta</taxon>
        <taxon>core chlorophytes</taxon>
        <taxon>Trebouxiophyceae</taxon>
        <taxon>Trebouxiophyceae incertae sedis</taxon>
        <taxon>Elliptochloris clade</taxon>
        <taxon>Elliptochloris</taxon>
    </lineage>
</organism>
<reference evidence="2 3" key="1">
    <citation type="journal article" date="2024" name="Nat. Commun.">
        <title>Phylogenomics reveals the evolutionary origins of lichenization in chlorophyte algae.</title>
        <authorList>
            <person name="Puginier C."/>
            <person name="Libourel C."/>
            <person name="Otte J."/>
            <person name="Skaloud P."/>
            <person name="Haon M."/>
            <person name="Grisel S."/>
            <person name="Petersen M."/>
            <person name="Berrin J.G."/>
            <person name="Delaux P.M."/>
            <person name="Dal Grande F."/>
            <person name="Keller J."/>
        </authorList>
    </citation>
    <scope>NUCLEOTIDE SEQUENCE [LARGE SCALE GENOMIC DNA]</scope>
    <source>
        <strain evidence="2 3">SAG 245.80</strain>
    </source>
</reference>
<comment type="caution">
    <text evidence="2">The sequence shown here is derived from an EMBL/GenBank/DDBJ whole genome shotgun (WGS) entry which is preliminary data.</text>
</comment>
<evidence type="ECO:0000313" key="2">
    <source>
        <dbReference type="EMBL" id="KAK9825375.1"/>
    </source>
</evidence>
<dbReference type="AlphaFoldDB" id="A0AAW1QV27"/>
<dbReference type="Proteomes" id="UP001445335">
    <property type="component" value="Unassembled WGS sequence"/>
</dbReference>